<dbReference type="Proteomes" id="UP000824120">
    <property type="component" value="Chromosome 6"/>
</dbReference>
<reference evidence="1 2" key="1">
    <citation type="submission" date="2020-09" db="EMBL/GenBank/DDBJ databases">
        <title>De no assembly of potato wild relative species, Solanum commersonii.</title>
        <authorList>
            <person name="Cho K."/>
        </authorList>
    </citation>
    <scope>NUCLEOTIDE SEQUENCE [LARGE SCALE GENOMIC DNA]</scope>
    <source>
        <strain evidence="1">LZ3.2</strain>
        <tissue evidence="1">Leaf</tissue>
    </source>
</reference>
<protein>
    <submittedName>
        <fullName evidence="1">Uncharacterized protein</fullName>
    </submittedName>
</protein>
<dbReference type="AlphaFoldDB" id="A0A9J5YIL7"/>
<accession>A0A9J5YIL7</accession>
<proteinExistence type="predicted"/>
<name>A0A9J5YIL7_SOLCO</name>
<evidence type="ECO:0000313" key="1">
    <source>
        <dbReference type="EMBL" id="KAG5599885.1"/>
    </source>
</evidence>
<keyword evidence="2" id="KW-1185">Reference proteome</keyword>
<comment type="caution">
    <text evidence="1">The sequence shown here is derived from an EMBL/GenBank/DDBJ whole genome shotgun (WGS) entry which is preliminary data.</text>
</comment>
<gene>
    <name evidence="1" type="ORF">H5410_031255</name>
</gene>
<organism evidence="1 2">
    <name type="scientific">Solanum commersonii</name>
    <name type="common">Commerson's wild potato</name>
    <name type="synonym">Commerson's nightshade</name>
    <dbReference type="NCBI Taxonomy" id="4109"/>
    <lineage>
        <taxon>Eukaryota</taxon>
        <taxon>Viridiplantae</taxon>
        <taxon>Streptophyta</taxon>
        <taxon>Embryophyta</taxon>
        <taxon>Tracheophyta</taxon>
        <taxon>Spermatophyta</taxon>
        <taxon>Magnoliopsida</taxon>
        <taxon>eudicotyledons</taxon>
        <taxon>Gunneridae</taxon>
        <taxon>Pentapetalae</taxon>
        <taxon>asterids</taxon>
        <taxon>lamiids</taxon>
        <taxon>Solanales</taxon>
        <taxon>Solanaceae</taxon>
        <taxon>Solanoideae</taxon>
        <taxon>Solaneae</taxon>
        <taxon>Solanum</taxon>
    </lineage>
</organism>
<dbReference type="EMBL" id="JACXVP010000006">
    <property type="protein sequence ID" value="KAG5599885.1"/>
    <property type="molecule type" value="Genomic_DNA"/>
</dbReference>
<sequence>MFINNRNSCYKGMIPNLQDRRPGDPITRDINALINMKQNYMDYLQLELFSMNIFDSLKLLKYSKNLK</sequence>
<evidence type="ECO:0000313" key="2">
    <source>
        <dbReference type="Proteomes" id="UP000824120"/>
    </source>
</evidence>